<accession>A0A3D8T0B9</accession>
<feature type="domain" description="FHA" evidence="2">
    <location>
        <begin position="32"/>
        <end position="93"/>
    </location>
</feature>
<dbReference type="PANTHER" id="PTHR15715">
    <property type="entry name" value="CENTROSOMAL PROTEIN OF 170 KDA"/>
    <property type="match status" value="1"/>
</dbReference>
<dbReference type="InterPro" id="IPR000253">
    <property type="entry name" value="FHA_dom"/>
</dbReference>
<dbReference type="Pfam" id="PF00498">
    <property type="entry name" value="FHA"/>
    <property type="match status" value="1"/>
</dbReference>
<sequence>MANQVSIRMESLNGNIQPRERYLILTPNSPTIKVGRASKSVSKGLMGATENAWFDSPVMSRNHAEISLDLEKNIVTIKDIGSMHGTFLNNRQLPRDEELSIKSGDNVVFGVEVSRGIESFPACGFNLEYEFLPWKPLTAKTFAYPDSSDVEDDGDDDHSEDEMEDMERSSSENDITDMGFPANAAIVIESIDLTRDESEVVEFNMRKATNVACPPLAASSPALGHFSEVNANKPKIQAQSANYDITIIDDSDSDIESFVESDSSSDEDDEEEQDITSERAPSEPISVPLFSDVEDVNMPQDAEIQRFPSPTIWPEEISVTSQSGVAHPSSVRDRIEASEDFLNDDDSSNDENMDPIIEHGSILPGAFEREDNNRLALALEASHTHGHLGVVEANFDEYPESAMRHTLTPKSKRSAADILSFEAQSDVASVKEFLPRLPSPSDAAMVKISTQPPPTKVKESLSTIPVHHMTGESWRQYAARSLGNKSGKHEFFEAREDNRAQLEQEMYGEFNNKKAKLSDLFRARNLKQKNDIGEASIPLYEACEQQHTFPQMASPIIPEVINDAKSIIATSPIPEPAILQPVRSRVSIHDIIDDSRASGNITIDVIRDAKSPNLKRKADEISSIVEKEVQESASPEHSVAAEDISQSATSIVASSSNDEDMDGTSVVANPLAATIMSTPQINQPEQRSAKRLRTFAERAGYVVLGGAGLFSLLVATAPDFL</sequence>
<organism evidence="3 4">
    <name type="scientific">Coleophoma crateriformis</name>
    <dbReference type="NCBI Taxonomy" id="565419"/>
    <lineage>
        <taxon>Eukaryota</taxon>
        <taxon>Fungi</taxon>
        <taxon>Dikarya</taxon>
        <taxon>Ascomycota</taxon>
        <taxon>Pezizomycotina</taxon>
        <taxon>Leotiomycetes</taxon>
        <taxon>Helotiales</taxon>
        <taxon>Dermateaceae</taxon>
        <taxon>Coleophoma</taxon>
    </lineage>
</organism>
<feature type="compositionally biased region" description="Low complexity" evidence="1">
    <location>
        <begin position="644"/>
        <end position="656"/>
    </location>
</feature>
<gene>
    <name evidence="3" type="ORF">BP5796_02613</name>
</gene>
<evidence type="ECO:0000313" key="3">
    <source>
        <dbReference type="EMBL" id="RDW91448.1"/>
    </source>
</evidence>
<feature type="region of interest" description="Disordered" evidence="1">
    <location>
        <begin position="256"/>
        <end position="287"/>
    </location>
</feature>
<name>A0A3D8T0B9_9HELO</name>
<feature type="compositionally biased region" description="Acidic residues" evidence="1">
    <location>
        <begin position="256"/>
        <end position="275"/>
    </location>
</feature>
<dbReference type="AlphaFoldDB" id="A0A3D8T0B9"/>
<evidence type="ECO:0000313" key="4">
    <source>
        <dbReference type="Proteomes" id="UP000256328"/>
    </source>
</evidence>
<dbReference type="SMART" id="SM00240">
    <property type="entry name" value="FHA"/>
    <property type="match status" value="1"/>
</dbReference>
<evidence type="ECO:0000256" key="1">
    <source>
        <dbReference type="SAM" id="MobiDB-lite"/>
    </source>
</evidence>
<feature type="region of interest" description="Disordered" evidence="1">
    <location>
        <begin position="629"/>
        <end position="662"/>
    </location>
</feature>
<reference evidence="3 4" key="1">
    <citation type="journal article" date="2018" name="IMA Fungus">
        <title>IMA Genome-F 9: Draft genome sequence of Annulohypoxylon stygium, Aspergillus mulundensis, Berkeleyomyces basicola (syn. Thielaviopsis basicola), Ceratocystis smalleyi, two Cercospora beticola strains, Coleophoma cylindrospora, Fusarium fracticaudum, Phialophora cf. hyalina, and Morchella septimelata.</title>
        <authorList>
            <person name="Wingfield B.D."/>
            <person name="Bills G.F."/>
            <person name="Dong Y."/>
            <person name="Huang W."/>
            <person name="Nel W.J."/>
            <person name="Swalarsk-Parry B.S."/>
            <person name="Vaghefi N."/>
            <person name="Wilken P.M."/>
            <person name="An Z."/>
            <person name="de Beer Z.W."/>
            <person name="De Vos L."/>
            <person name="Chen L."/>
            <person name="Duong T.A."/>
            <person name="Gao Y."/>
            <person name="Hammerbacher A."/>
            <person name="Kikkert J.R."/>
            <person name="Li Y."/>
            <person name="Li H."/>
            <person name="Li K."/>
            <person name="Li Q."/>
            <person name="Liu X."/>
            <person name="Ma X."/>
            <person name="Naidoo K."/>
            <person name="Pethybridge S.J."/>
            <person name="Sun J."/>
            <person name="Steenkamp E.T."/>
            <person name="van der Nest M.A."/>
            <person name="van Wyk S."/>
            <person name="Wingfield M.J."/>
            <person name="Xiong C."/>
            <person name="Yue Q."/>
            <person name="Zhang X."/>
        </authorList>
    </citation>
    <scope>NUCLEOTIDE SEQUENCE [LARGE SCALE GENOMIC DNA]</scope>
    <source>
        <strain evidence="3 4">BP5796</strain>
    </source>
</reference>
<dbReference type="Proteomes" id="UP000256328">
    <property type="component" value="Unassembled WGS sequence"/>
</dbReference>
<evidence type="ECO:0000259" key="2">
    <source>
        <dbReference type="PROSITE" id="PS50006"/>
    </source>
</evidence>
<dbReference type="PROSITE" id="PS50006">
    <property type="entry name" value="FHA_DOMAIN"/>
    <property type="match status" value="1"/>
</dbReference>
<proteinExistence type="predicted"/>
<dbReference type="SUPFAM" id="SSF49879">
    <property type="entry name" value="SMAD/FHA domain"/>
    <property type="match status" value="1"/>
</dbReference>
<feature type="compositionally biased region" description="Acidic residues" evidence="1">
    <location>
        <begin position="148"/>
        <end position="165"/>
    </location>
</feature>
<dbReference type="InterPro" id="IPR008984">
    <property type="entry name" value="SMAD_FHA_dom_sf"/>
</dbReference>
<comment type="caution">
    <text evidence="3">The sequence shown here is derived from an EMBL/GenBank/DDBJ whole genome shotgun (WGS) entry which is preliminary data.</text>
</comment>
<dbReference type="OrthoDB" id="4096268at2759"/>
<dbReference type="EMBL" id="PDLN01000003">
    <property type="protein sequence ID" value="RDW91448.1"/>
    <property type="molecule type" value="Genomic_DNA"/>
</dbReference>
<dbReference type="Gene3D" id="2.60.200.20">
    <property type="match status" value="1"/>
</dbReference>
<keyword evidence="4" id="KW-1185">Reference proteome</keyword>
<dbReference type="InterPro" id="IPR051176">
    <property type="entry name" value="Cent_Immune-Sig_Mod"/>
</dbReference>
<dbReference type="PANTHER" id="PTHR15715:SF48">
    <property type="entry name" value="FHA DOMAIN-CONTAINING PROTEIN"/>
    <property type="match status" value="1"/>
</dbReference>
<protein>
    <recommendedName>
        <fullName evidence="2">FHA domain-containing protein</fullName>
    </recommendedName>
</protein>
<feature type="region of interest" description="Disordered" evidence="1">
    <location>
        <begin position="144"/>
        <end position="178"/>
    </location>
</feature>
<dbReference type="GO" id="GO:0005737">
    <property type="term" value="C:cytoplasm"/>
    <property type="evidence" value="ECO:0007669"/>
    <property type="project" value="TreeGrafter"/>
</dbReference>